<keyword evidence="6 7" id="KW-0503">Monooxygenase</keyword>
<accession>A0A7W7CEX3</accession>
<reference evidence="8 9" key="1">
    <citation type="submission" date="2020-08" db="EMBL/GenBank/DDBJ databases">
        <title>Sequencing the genomes of 1000 actinobacteria strains.</title>
        <authorList>
            <person name="Klenk H.-P."/>
        </authorList>
    </citation>
    <scope>NUCLEOTIDE SEQUENCE [LARGE SCALE GENOMIC DNA]</scope>
    <source>
        <strain evidence="8 9">DSM 44230</strain>
    </source>
</reference>
<dbReference type="SUPFAM" id="SSF48264">
    <property type="entry name" value="Cytochrome P450"/>
    <property type="match status" value="1"/>
</dbReference>
<evidence type="ECO:0000313" key="9">
    <source>
        <dbReference type="Proteomes" id="UP000533598"/>
    </source>
</evidence>
<organism evidence="8 9">
    <name type="scientific">Crossiella cryophila</name>
    <dbReference type="NCBI Taxonomy" id="43355"/>
    <lineage>
        <taxon>Bacteria</taxon>
        <taxon>Bacillati</taxon>
        <taxon>Actinomycetota</taxon>
        <taxon>Actinomycetes</taxon>
        <taxon>Pseudonocardiales</taxon>
        <taxon>Pseudonocardiaceae</taxon>
        <taxon>Crossiella</taxon>
    </lineage>
</organism>
<evidence type="ECO:0000256" key="5">
    <source>
        <dbReference type="ARBA" id="ARBA00023004"/>
    </source>
</evidence>
<keyword evidence="4 7" id="KW-0560">Oxidoreductase</keyword>
<name>A0A7W7CEX3_9PSEU</name>
<sequence>MGAPPFPFARPSVTEPPVEYARLRAQEPVSRVTTNSGEPAWLVTRYEDIRFVLSDLRFGVRAPGAAAATEDSLFQDPPGHTRLRRLVSKAFTVRGVEALRPKVQDLAKRLAGDLAAAGPPADLVEIFAFPMSIGVITELLGVPVVDQADFRRWSEAILSLDAFSQEEVMAAGKSLDEYCAGLIADKQRNPGPDLLSDLISVREEDNDRLNERELLTMAESILIAGYVTAGNTIGLGALTLLTHPQDYLELVEDPSLVPGAIEEILRYASEIGGLVRIAQEDVRIGEVLIKAGDTVIAPPACANRDEQRFPDSGRFDRTRPANLHLAFGHGVHHCLGAAVGRLELQEAFTALTQTFPTLRLAVPVDELPQRAGLLDQGPSALPVAW</sequence>
<dbReference type="InterPro" id="IPR001128">
    <property type="entry name" value="Cyt_P450"/>
</dbReference>
<dbReference type="InterPro" id="IPR017972">
    <property type="entry name" value="Cyt_P450_CS"/>
</dbReference>
<proteinExistence type="inferred from homology"/>
<dbReference type="PANTHER" id="PTHR46696">
    <property type="entry name" value="P450, PUTATIVE (EUROFUNG)-RELATED"/>
    <property type="match status" value="1"/>
</dbReference>
<evidence type="ECO:0000256" key="7">
    <source>
        <dbReference type="RuleBase" id="RU000461"/>
    </source>
</evidence>
<dbReference type="PANTHER" id="PTHR46696:SF6">
    <property type="entry name" value="P450, PUTATIVE (EUROFUNG)-RELATED"/>
    <property type="match status" value="1"/>
</dbReference>
<comment type="caution">
    <text evidence="8">The sequence shown here is derived from an EMBL/GenBank/DDBJ whole genome shotgun (WGS) entry which is preliminary data.</text>
</comment>
<protein>
    <submittedName>
        <fullName evidence="8">Nocardicin N-oxygenase</fullName>
        <ecNumber evidence="8">1.14.13.-</ecNumber>
    </submittedName>
</protein>
<evidence type="ECO:0000256" key="3">
    <source>
        <dbReference type="ARBA" id="ARBA00022723"/>
    </source>
</evidence>
<dbReference type="RefSeq" id="WP_185005588.1">
    <property type="nucleotide sequence ID" value="NZ_BAAAUI010000017.1"/>
</dbReference>
<dbReference type="GO" id="GO:0005506">
    <property type="term" value="F:iron ion binding"/>
    <property type="evidence" value="ECO:0007669"/>
    <property type="project" value="InterPro"/>
</dbReference>
<dbReference type="AlphaFoldDB" id="A0A7W7CEX3"/>
<dbReference type="Pfam" id="PF00067">
    <property type="entry name" value="p450"/>
    <property type="match status" value="1"/>
</dbReference>
<dbReference type="GO" id="GO:0016705">
    <property type="term" value="F:oxidoreductase activity, acting on paired donors, with incorporation or reduction of molecular oxygen"/>
    <property type="evidence" value="ECO:0007669"/>
    <property type="project" value="InterPro"/>
</dbReference>
<dbReference type="Proteomes" id="UP000533598">
    <property type="component" value="Unassembled WGS sequence"/>
</dbReference>
<evidence type="ECO:0000256" key="6">
    <source>
        <dbReference type="ARBA" id="ARBA00023033"/>
    </source>
</evidence>
<evidence type="ECO:0000256" key="4">
    <source>
        <dbReference type="ARBA" id="ARBA00023002"/>
    </source>
</evidence>
<dbReference type="Gene3D" id="1.10.630.10">
    <property type="entry name" value="Cytochrome P450"/>
    <property type="match status" value="1"/>
</dbReference>
<comment type="similarity">
    <text evidence="1 7">Belongs to the cytochrome P450 family.</text>
</comment>
<dbReference type="EMBL" id="JACHMH010000001">
    <property type="protein sequence ID" value="MBB4679889.1"/>
    <property type="molecule type" value="Genomic_DNA"/>
</dbReference>
<dbReference type="PRINTS" id="PR00359">
    <property type="entry name" value="BP450"/>
</dbReference>
<dbReference type="FunFam" id="1.10.630.10:FF:000018">
    <property type="entry name" value="Cytochrome P450 monooxygenase"/>
    <property type="match status" value="1"/>
</dbReference>
<keyword evidence="3 7" id="KW-0479">Metal-binding</keyword>
<evidence type="ECO:0000256" key="2">
    <source>
        <dbReference type="ARBA" id="ARBA00022617"/>
    </source>
</evidence>
<dbReference type="GO" id="GO:0020037">
    <property type="term" value="F:heme binding"/>
    <property type="evidence" value="ECO:0007669"/>
    <property type="project" value="InterPro"/>
</dbReference>
<dbReference type="InterPro" id="IPR036396">
    <property type="entry name" value="Cyt_P450_sf"/>
</dbReference>
<keyword evidence="5 7" id="KW-0408">Iron</keyword>
<keyword evidence="2 7" id="KW-0349">Heme</keyword>
<evidence type="ECO:0000313" key="8">
    <source>
        <dbReference type="EMBL" id="MBB4679889.1"/>
    </source>
</evidence>
<dbReference type="CDD" id="cd11031">
    <property type="entry name" value="Cyp158A-like"/>
    <property type="match status" value="1"/>
</dbReference>
<dbReference type="PROSITE" id="PS00086">
    <property type="entry name" value="CYTOCHROME_P450"/>
    <property type="match status" value="1"/>
</dbReference>
<dbReference type="InterPro" id="IPR002397">
    <property type="entry name" value="Cyt_P450_B"/>
</dbReference>
<dbReference type="EC" id="1.14.13.-" evidence="8"/>
<evidence type="ECO:0000256" key="1">
    <source>
        <dbReference type="ARBA" id="ARBA00010617"/>
    </source>
</evidence>
<gene>
    <name evidence="8" type="ORF">HNR67_006007</name>
</gene>
<keyword evidence="9" id="KW-1185">Reference proteome</keyword>
<dbReference type="GO" id="GO:0004497">
    <property type="term" value="F:monooxygenase activity"/>
    <property type="evidence" value="ECO:0007669"/>
    <property type="project" value="UniProtKB-KW"/>
</dbReference>